<organism evidence="2 3">
    <name type="scientific">Zingiber officinale</name>
    <name type="common">Ginger</name>
    <name type="synonym">Amomum zingiber</name>
    <dbReference type="NCBI Taxonomy" id="94328"/>
    <lineage>
        <taxon>Eukaryota</taxon>
        <taxon>Viridiplantae</taxon>
        <taxon>Streptophyta</taxon>
        <taxon>Embryophyta</taxon>
        <taxon>Tracheophyta</taxon>
        <taxon>Spermatophyta</taxon>
        <taxon>Magnoliopsida</taxon>
        <taxon>Liliopsida</taxon>
        <taxon>Zingiberales</taxon>
        <taxon>Zingiberaceae</taxon>
        <taxon>Zingiber</taxon>
    </lineage>
</organism>
<gene>
    <name evidence="2" type="ORF">ZIOFF_042261</name>
</gene>
<sequence>MDRDRSFRSAASHAVAAAAAYTAGRPGGDPAAVAAAAYKAAAAANAAVAACTAHNPKRKVHKPVKGALNWRLTSFILHSLMWAISDNGSIIVDSNDDGDCFTETSLGKHHSNGPDISSSGSLKFIDINRKYICRNVSIPVGEHHPDFSDHAEFPKEQGQTLENHVFLISCSVGSSKLRADMTEINLGRKKLQFKLKRLKGHLKWWKWNSDVIGNILDTVKEAEDQFAIAERGCWSVGVSFEVFVGRTISVVHWRRPDLGIFKINTNDCSKGNSGTSYGVIIRDHGGQVIMVKHGIIGVGSNVRAELVAILKGLELCLENIFFPLWLES</sequence>
<dbReference type="SUPFAM" id="SSF53098">
    <property type="entry name" value="Ribonuclease H-like"/>
    <property type="match status" value="1"/>
</dbReference>
<evidence type="ECO:0000259" key="1">
    <source>
        <dbReference type="Pfam" id="PF13456"/>
    </source>
</evidence>
<dbReference type="InterPro" id="IPR044730">
    <property type="entry name" value="RNase_H-like_dom_plant"/>
</dbReference>
<evidence type="ECO:0000313" key="3">
    <source>
        <dbReference type="Proteomes" id="UP000734854"/>
    </source>
</evidence>
<keyword evidence="3" id="KW-1185">Reference proteome</keyword>
<feature type="domain" description="RNase H type-1" evidence="1">
    <location>
        <begin position="269"/>
        <end position="328"/>
    </location>
</feature>
<name>A0A8J5GF33_ZINOF</name>
<dbReference type="InterPro" id="IPR002156">
    <property type="entry name" value="RNaseH_domain"/>
</dbReference>
<comment type="caution">
    <text evidence="2">The sequence shown here is derived from an EMBL/GenBank/DDBJ whole genome shotgun (WGS) entry which is preliminary data.</text>
</comment>
<dbReference type="CDD" id="cd06222">
    <property type="entry name" value="RNase_H_like"/>
    <property type="match status" value="1"/>
</dbReference>
<dbReference type="InterPro" id="IPR036397">
    <property type="entry name" value="RNaseH_sf"/>
</dbReference>
<dbReference type="Pfam" id="PF13456">
    <property type="entry name" value="RVT_3"/>
    <property type="match status" value="1"/>
</dbReference>
<dbReference type="PANTHER" id="PTHR47723">
    <property type="entry name" value="OS05G0353850 PROTEIN"/>
    <property type="match status" value="1"/>
</dbReference>
<dbReference type="GO" id="GO:0004523">
    <property type="term" value="F:RNA-DNA hybrid ribonuclease activity"/>
    <property type="evidence" value="ECO:0007669"/>
    <property type="project" value="InterPro"/>
</dbReference>
<dbReference type="Gene3D" id="3.30.420.10">
    <property type="entry name" value="Ribonuclease H-like superfamily/Ribonuclease H"/>
    <property type="match status" value="1"/>
</dbReference>
<dbReference type="InterPro" id="IPR053151">
    <property type="entry name" value="RNase_H-like"/>
</dbReference>
<dbReference type="PANTHER" id="PTHR47723:SF23">
    <property type="entry name" value="REVERSE TRANSCRIPTASE-LIKE PROTEIN"/>
    <property type="match status" value="1"/>
</dbReference>
<dbReference type="Proteomes" id="UP000734854">
    <property type="component" value="Unassembled WGS sequence"/>
</dbReference>
<dbReference type="GO" id="GO:0003676">
    <property type="term" value="F:nucleic acid binding"/>
    <property type="evidence" value="ECO:0007669"/>
    <property type="project" value="InterPro"/>
</dbReference>
<dbReference type="AlphaFoldDB" id="A0A8J5GF33"/>
<dbReference type="InterPro" id="IPR012337">
    <property type="entry name" value="RNaseH-like_sf"/>
</dbReference>
<accession>A0A8J5GF33</accession>
<reference evidence="2 3" key="1">
    <citation type="submission" date="2020-08" db="EMBL/GenBank/DDBJ databases">
        <title>Plant Genome Project.</title>
        <authorList>
            <person name="Zhang R.-G."/>
        </authorList>
    </citation>
    <scope>NUCLEOTIDE SEQUENCE [LARGE SCALE GENOMIC DNA]</scope>
    <source>
        <tissue evidence="2">Rhizome</tissue>
    </source>
</reference>
<protein>
    <recommendedName>
        <fullName evidence="1">RNase H type-1 domain-containing protein</fullName>
    </recommendedName>
</protein>
<dbReference type="EMBL" id="JACMSC010000011">
    <property type="protein sequence ID" value="KAG6502369.1"/>
    <property type="molecule type" value="Genomic_DNA"/>
</dbReference>
<evidence type="ECO:0000313" key="2">
    <source>
        <dbReference type="EMBL" id="KAG6502369.1"/>
    </source>
</evidence>
<proteinExistence type="predicted"/>